<evidence type="ECO:0000313" key="3">
    <source>
        <dbReference type="Proteomes" id="UP000439903"/>
    </source>
</evidence>
<feature type="region of interest" description="Disordered" evidence="1">
    <location>
        <begin position="127"/>
        <end position="156"/>
    </location>
</feature>
<organism evidence="2 3">
    <name type="scientific">Gigaspora margarita</name>
    <dbReference type="NCBI Taxonomy" id="4874"/>
    <lineage>
        <taxon>Eukaryota</taxon>
        <taxon>Fungi</taxon>
        <taxon>Fungi incertae sedis</taxon>
        <taxon>Mucoromycota</taxon>
        <taxon>Glomeromycotina</taxon>
        <taxon>Glomeromycetes</taxon>
        <taxon>Diversisporales</taxon>
        <taxon>Gigasporaceae</taxon>
        <taxon>Gigaspora</taxon>
    </lineage>
</organism>
<dbReference type="Proteomes" id="UP000439903">
    <property type="component" value="Unassembled WGS sequence"/>
</dbReference>
<feature type="compositionally biased region" description="Polar residues" evidence="1">
    <location>
        <begin position="1"/>
        <end position="10"/>
    </location>
</feature>
<keyword evidence="3" id="KW-1185">Reference proteome</keyword>
<dbReference type="OrthoDB" id="10550453at2759"/>
<feature type="region of interest" description="Disordered" evidence="1">
    <location>
        <begin position="97"/>
        <end position="116"/>
    </location>
</feature>
<dbReference type="EMBL" id="WTPW01000788">
    <property type="protein sequence ID" value="KAF0479662.1"/>
    <property type="molecule type" value="Genomic_DNA"/>
</dbReference>
<dbReference type="AlphaFoldDB" id="A0A8H4ACQ4"/>
<proteinExistence type="predicted"/>
<gene>
    <name evidence="2" type="ORF">F8M41_023814</name>
</gene>
<protein>
    <submittedName>
        <fullName evidence="2">Uncharacterized protein</fullName>
    </submittedName>
</protein>
<evidence type="ECO:0000313" key="2">
    <source>
        <dbReference type="EMBL" id="KAF0479662.1"/>
    </source>
</evidence>
<comment type="caution">
    <text evidence="2">The sequence shown here is derived from an EMBL/GenBank/DDBJ whole genome shotgun (WGS) entry which is preliminary data.</text>
</comment>
<reference evidence="2 3" key="1">
    <citation type="journal article" date="2019" name="Environ. Microbiol.">
        <title>At the nexus of three kingdoms: the genome of the mycorrhizal fungus Gigaspora margarita provides insights into plant, endobacterial and fungal interactions.</title>
        <authorList>
            <person name="Venice F."/>
            <person name="Ghignone S."/>
            <person name="Salvioli di Fossalunga A."/>
            <person name="Amselem J."/>
            <person name="Novero M."/>
            <person name="Xianan X."/>
            <person name="Sedzielewska Toro K."/>
            <person name="Morin E."/>
            <person name="Lipzen A."/>
            <person name="Grigoriev I.V."/>
            <person name="Henrissat B."/>
            <person name="Martin F.M."/>
            <person name="Bonfante P."/>
        </authorList>
    </citation>
    <scope>NUCLEOTIDE SEQUENCE [LARGE SCALE GENOMIC DNA]</scope>
    <source>
        <strain evidence="2 3">BEG34</strain>
    </source>
</reference>
<sequence>MLTEYDSSNHFLEDSNDFDDNNNNDFASSLTNSINKFEESIDSHLPPPDISTTTVTPLPDTATIMSLSQTPRHKLCKRKCVQANNLGVNHNDIANESTAASSNNDFEENTESQSPPDIATTMVVTMSSSSQTQRYNLRKRKRVNSSSSSQAQTYNF</sequence>
<feature type="region of interest" description="Disordered" evidence="1">
    <location>
        <begin position="1"/>
        <end position="24"/>
    </location>
</feature>
<name>A0A8H4ACQ4_GIGMA</name>
<accession>A0A8H4ACQ4</accession>
<evidence type="ECO:0000256" key="1">
    <source>
        <dbReference type="SAM" id="MobiDB-lite"/>
    </source>
</evidence>